<organism evidence="13 14">
    <name type="scientific">Holothuria leucospilota</name>
    <name type="common">Black long sea cucumber</name>
    <name type="synonym">Mertensiothuria leucospilota</name>
    <dbReference type="NCBI Taxonomy" id="206669"/>
    <lineage>
        <taxon>Eukaryota</taxon>
        <taxon>Metazoa</taxon>
        <taxon>Echinodermata</taxon>
        <taxon>Eleutherozoa</taxon>
        <taxon>Echinozoa</taxon>
        <taxon>Holothuroidea</taxon>
        <taxon>Aspidochirotacea</taxon>
        <taxon>Aspidochirotida</taxon>
        <taxon>Holothuriidae</taxon>
        <taxon>Holothuria</taxon>
    </lineage>
</organism>
<dbReference type="InterPro" id="IPR002347">
    <property type="entry name" value="SDR_fam"/>
</dbReference>
<evidence type="ECO:0000256" key="5">
    <source>
        <dbReference type="ARBA" id="ARBA00022989"/>
    </source>
</evidence>
<comment type="function">
    <text evidence="9">Catalyzes the reduction of all-trans-retinal to all-trans-retinol in the presence of NADPH.</text>
</comment>
<evidence type="ECO:0000256" key="3">
    <source>
        <dbReference type="ARBA" id="ARBA00022692"/>
    </source>
</evidence>
<sequence>MNFILEFFVDLITLILKINWYFLEVVFQLIIAPPRKSVEGQVVLVTGAGHGIGRVMARKFAEQKARVVIWDINEAGNSRTAKEIQTIGGEVHAYTVDVSKKEKVYDAAARVKKDVGKVDILVNNAGILIGELLLELTDNQIQRVMDINVMAHFWTIRAFLPDMISNKSGHVVTISSASGYFGKNFLVDYTASKFAVTGLDEALEVELIKNYNSPNVQQTIVHPFVIQTGLVHGFTSRFMPIVDEDYAGETIVDGILRNKRKIFIPKDLRLSIIVKYIFPHKSYLAIADFFKSETCSQGKQD</sequence>
<dbReference type="EMBL" id="JAIZAY010000019">
    <property type="protein sequence ID" value="KAJ8024213.1"/>
    <property type="molecule type" value="Genomic_DNA"/>
</dbReference>
<evidence type="ECO:0000313" key="14">
    <source>
        <dbReference type="Proteomes" id="UP001152320"/>
    </source>
</evidence>
<evidence type="ECO:0000256" key="2">
    <source>
        <dbReference type="ARBA" id="ARBA00006484"/>
    </source>
</evidence>
<keyword evidence="8" id="KW-0472">Membrane</keyword>
<dbReference type="FunFam" id="3.40.50.720:FF:000131">
    <property type="entry name" value="Short-chain dehydrogenase/reductase 3"/>
    <property type="match status" value="1"/>
</dbReference>
<comment type="subcellular location">
    <subcellularLocation>
        <location evidence="1">Membrane</location>
        <topology evidence="1">Multi-pass membrane protein</topology>
    </subcellularLocation>
</comment>
<dbReference type="PRINTS" id="PR00081">
    <property type="entry name" value="GDHRDH"/>
</dbReference>
<evidence type="ECO:0000256" key="8">
    <source>
        <dbReference type="ARBA" id="ARBA00023136"/>
    </source>
</evidence>
<keyword evidence="4" id="KW-0521">NADP</keyword>
<dbReference type="PANTHER" id="PTHR24322:SF736">
    <property type="entry name" value="RETINOL DEHYDROGENASE 10"/>
    <property type="match status" value="1"/>
</dbReference>
<evidence type="ECO:0000256" key="9">
    <source>
        <dbReference type="ARBA" id="ARBA00059620"/>
    </source>
</evidence>
<keyword evidence="5" id="KW-1133">Transmembrane helix</keyword>
<comment type="caution">
    <text evidence="13">The sequence shown here is derived from an EMBL/GenBank/DDBJ whole genome shotgun (WGS) entry which is preliminary data.</text>
</comment>
<comment type="similarity">
    <text evidence="2 12">Belongs to the short-chain dehydrogenases/reductases (SDR) family.</text>
</comment>
<evidence type="ECO:0000256" key="7">
    <source>
        <dbReference type="ARBA" id="ARBA00023098"/>
    </source>
</evidence>
<evidence type="ECO:0000256" key="1">
    <source>
        <dbReference type="ARBA" id="ARBA00004141"/>
    </source>
</evidence>
<dbReference type="PRINTS" id="PR00080">
    <property type="entry name" value="SDRFAMILY"/>
</dbReference>
<dbReference type="AlphaFoldDB" id="A0A9Q1BFZ3"/>
<keyword evidence="7" id="KW-0443">Lipid metabolism</keyword>
<proteinExistence type="inferred from homology"/>
<evidence type="ECO:0000256" key="6">
    <source>
        <dbReference type="ARBA" id="ARBA00023002"/>
    </source>
</evidence>
<dbReference type="OrthoDB" id="10253736at2759"/>
<accession>A0A9Q1BFZ3</accession>
<dbReference type="SUPFAM" id="SSF51735">
    <property type="entry name" value="NAD(P)-binding Rossmann-fold domains"/>
    <property type="match status" value="1"/>
</dbReference>
<dbReference type="Pfam" id="PF00106">
    <property type="entry name" value="adh_short"/>
    <property type="match status" value="1"/>
</dbReference>
<dbReference type="CDD" id="cd05339">
    <property type="entry name" value="17beta-HSDXI-like_SDR_c"/>
    <property type="match status" value="1"/>
</dbReference>
<evidence type="ECO:0000256" key="12">
    <source>
        <dbReference type="RuleBase" id="RU000363"/>
    </source>
</evidence>
<dbReference type="GO" id="GO:0016020">
    <property type="term" value="C:membrane"/>
    <property type="evidence" value="ECO:0007669"/>
    <property type="project" value="UniProtKB-SubCell"/>
</dbReference>
<protein>
    <recommendedName>
        <fullName evidence="10">Short-chain dehydrogenase/reductase 3</fullName>
    </recommendedName>
    <alternativeName>
        <fullName evidence="11">Retinal short-chain dehydrogenase/reductase 1</fullName>
    </alternativeName>
</protein>
<dbReference type="Gene3D" id="3.40.50.720">
    <property type="entry name" value="NAD(P)-binding Rossmann-like Domain"/>
    <property type="match status" value="1"/>
</dbReference>
<dbReference type="Proteomes" id="UP001152320">
    <property type="component" value="Chromosome 19"/>
</dbReference>
<evidence type="ECO:0000256" key="4">
    <source>
        <dbReference type="ARBA" id="ARBA00022857"/>
    </source>
</evidence>
<evidence type="ECO:0000256" key="11">
    <source>
        <dbReference type="ARBA" id="ARBA00082544"/>
    </source>
</evidence>
<dbReference type="GO" id="GO:0005811">
    <property type="term" value="C:lipid droplet"/>
    <property type="evidence" value="ECO:0007669"/>
    <property type="project" value="TreeGrafter"/>
</dbReference>
<keyword evidence="6" id="KW-0560">Oxidoreductase</keyword>
<dbReference type="PANTHER" id="PTHR24322">
    <property type="entry name" value="PKSB"/>
    <property type="match status" value="1"/>
</dbReference>
<keyword evidence="3" id="KW-0812">Transmembrane</keyword>
<reference evidence="13" key="1">
    <citation type="submission" date="2021-10" db="EMBL/GenBank/DDBJ databases">
        <title>Tropical sea cucumber genome reveals ecological adaptation and Cuvierian tubules defense mechanism.</title>
        <authorList>
            <person name="Chen T."/>
        </authorList>
    </citation>
    <scope>NUCLEOTIDE SEQUENCE</scope>
    <source>
        <strain evidence="13">Nanhai2018</strain>
        <tissue evidence="13">Muscle</tissue>
    </source>
</reference>
<keyword evidence="14" id="KW-1185">Reference proteome</keyword>
<evidence type="ECO:0000313" key="13">
    <source>
        <dbReference type="EMBL" id="KAJ8024213.1"/>
    </source>
</evidence>
<evidence type="ECO:0000256" key="10">
    <source>
        <dbReference type="ARBA" id="ARBA00068717"/>
    </source>
</evidence>
<dbReference type="GO" id="GO:0052650">
    <property type="term" value="F:all-trans-retinol dehydrogenase (NADP+) activity"/>
    <property type="evidence" value="ECO:0007669"/>
    <property type="project" value="UniProtKB-ARBA"/>
</dbReference>
<name>A0A9Q1BFZ3_HOLLE</name>
<dbReference type="InterPro" id="IPR036291">
    <property type="entry name" value="NAD(P)-bd_dom_sf"/>
</dbReference>
<gene>
    <name evidence="13" type="ORF">HOLleu_36878</name>
</gene>